<dbReference type="EMBL" id="BARU01024977">
    <property type="protein sequence ID" value="GAH55513.1"/>
    <property type="molecule type" value="Genomic_DNA"/>
</dbReference>
<comment type="caution">
    <text evidence="1">The sequence shown here is derived from an EMBL/GenBank/DDBJ whole genome shotgun (WGS) entry which is preliminary data.</text>
</comment>
<dbReference type="Gene3D" id="3.20.20.210">
    <property type="match status" value="1"/>
</dbReference>
<evidence type="ECO:0000313" key="1">
    <source>
        <dbReference type="EMBL" id="GAH55513.1"/>
    </source>
</evidence>
<gene>
    <name evidence="1" type="ORF">S03H2_40296</name>
</gene>
<organism evidence="1">
    <name type="scientific">marine sediment metagenome</name>
    <dbReference type="NCBI Taxonomy" id="412755"/>
    <lineage>
        <taxon>unclassified sequences</taxon>
        <taxon>metagenomes</taxon>
        <taxon>ecological metagenomes</taxon>
    </lineage>
</organism>
<evidence type="ECO:0008006" key="2">
    <source>
        <dbReference type="Google" id="ProtNLM"/>
    </source>
</evidence>
<accession>X1ID68</accession>
<protein>
    <recommendedName>
        <fullName evidence="2">Uroporphyrinogen decarboxylase (URO-D) domain-containing protein</fullName>
    </recommendedName>
</protein>
<name>X1ID68_9ZZZZ</name>
<dbReference type="InterPro" id="IPR038071">
    <property type="entry name" value="UROD/MetE-like_sf"/>
</dbReference>
<reference evidence="1" key="1">
    <citation type="journal article" date="2014" name="Front. Microbiol.">
        <title>High frequency of phylogenetically diverse reductive dehalogenase-homologous genes in deep subseafloor sedimentary metagenomes.</title>
        <authorList>
            <person name="Kawai M."/>
            <person name="Futagami T."/>
            <person name="Toyoda A."/>
            <person name="Takaki Y."/>
            <person name="Nishi S."/>
            <person name="Hori S."/>
            <person name="Arai W."/>
            <person name="Tsubouchi T."/>
            <person name="Morono Y."/>
            <person name="Uchiyama I."/>
            <person name="Ito T."/>
            <person name="Fujiyama A."/>
            <person name="Inagaki F."/>
            <person name="Takami H."/>
        </authorList>
    </citation>
    <scope>NUCLEOTIDE SEQUENCE</scope>
    <source>
        <strain evidence="1">Expedition CK06-06</strain>
    </source>
</reference>
<dbReference type="AlphaFoldDB" id="X1ID68"/>
<sequence length="137" mass="16378">MCHGLKNIFFKKARRLGENIRYLLRNPTKSQIQKYRNSAQDLRNFAKKRGVLLEGGWITAVDTAVWLFGFEPLIWKVVDNPDFVKELLDIVYQWEKPRPELLLEEKVDLIVHSGWYEMPRMWSPPLFQYFIKPIIIE</sequence>
<proteinExistence type="predicted"/>
<feature type="non-terminal residue" evidence="1">
    <location>
        <position position="137"/>
    </location>
</feature>